<accession>A0A9P1CPM9</accession>
<dbReference type="SUPFAM" id="SSF56300">
    <property type="entry name" value="Metallo-dependent phosphatases"/>
    <property type="match status" value="1"/>
</dbReference>
<dbReference type="EMBL" id="CAMXCT020002002">
    <property type="protein sequence ID" value="CAL1148232.1"/>
    <property type="molecule type" value="Genomic_DNA"/>
</dbReference>
<evidence type="ECO:0000313" key="4">
    <source>
        <dbReference type="EMBL" id="CAL1148232.1"/>
    </source>
</evidence>
<evidence type="ECO:0000313" key="6">
    <source>
        <dbReference type="Proteomes" id="UP001152797"/>
    </source>
</evidence>
<dbReference type="AlphaFoldDB" id="A0A9P1CPM9"/>
<evidence type="ECO:0000313" key="5">
    <source>
        <dbReference type="EMBL" id="CAL4782169.1"/>
    </source>
</evidence>
<proteinExistence type="predicted"/>
<reference evidence="3" key="1">
    <citation type="submission" date="2022-10" db="EMBL/GenBank/DDBJ databases">
        <authorList>
            <person name="Chen Y."/>
            <person name="Dougan E. K."/>
            <person name="Chan C."/>
            <person name="Rhodes N."/>
            <person name="Thang M."/>
        </authorList>
    </citation>
    <scope>NUCLEOTIDE SEQUENCE</scope>
</reference>
<dbReference type="Proteomes" id="UP001152797">
    <property type="component" value="Unassembled WGS sequence"/>
</dbReference>
<dbReference type="EMBL" id="CAMXCT010002002">
    <property type="protein sequence ID" value="CAI3994857.1"/>
    <property type="molecule type" value="Genomic_DNA"/>
</dbReference>
<dbReference type="Gene3D" id="3.60.21.10">
    <property type="match status" value="1"/>
</dbReference>
<dbReference type="EMBL" id="CAMXCT030002002">
    <property type="protein sequence ID" value="CAL4782169.1"/>
    <property type="molecule type" value="Genomic_DNA"/>
</dbReference>
<evidence type="ECO:0000313" key="3">
    <source>
        <dbReference type="EMBL" id="CAI3994857.1"/>
    </source>
</evidence>
<feature type="region of interest" description="Disordered" evidence="1">
    <location>
        <begin position="35"/>
        <end position="83"/>
    </location>
</feature>
<comment type="caution">
    <text evidence="3">The sequence shown here is derived from an EMBL/GenBank/DDBJ whole genome shotgun (WGS) entry which is preliminary data.</text>
</comment>
<keyword evidence="2" id="KW-0732">Signal</keyword>
<feature type="signal peptide" evidence="2">
    <location>
        <begin position="1"/>
        <end position="17"/>
    </location>
</feature>
<keyword evidence="6" id="KW-1185">Reference proteome</keyword>
<protein>
    <submittedName>
        <fullName evidence="5">Calcineurin-like phosphoesterase domain-containing protein</fullName>
    </submittedName>
</protein>
<dbReference type="OrthoDB" id="10575706at2759"/>
<name>A0A9P1CPM9_9DINO</name>
<gene>
    <name evidence="3" type="ORF">C1SCF055_LOCUS21473</name>
</gene>
<organism evidence="3">
    <name type="scientific">Cladocopium goreaui</name>
    <dbReference type="NCBI Taxonomy" id="2562237"/>
    <lineage>
        <taxon>Eukaryota</taxon>
        <taxon>Sar</taxon>
        <taxon>Alveolata</taxon>
        <taxon>Dinophyceae</taxon>
        <taxon>Suessiales</taxon>
        <taxon>Symbiodiniaceae</taxon>
        <taxon>Cladocopium</taxon>
    </lineage>
</organism>
<reference evidence="4" key="2">
    <citation type="submission" date="2024-04" db="EMBL/GenBank/DDBJ databases">
        <authorList>
            <person name="Chen Y."/>
            <person name="Shah S."/>
            <person name="Dougan E. K."/>
            <person name="Thang M."/>
            <person name="Chan C."/>
        </authorList>
    </citation>
    <scope>NUCLEOTIDE SEQUENCE [LARGE SCALE GENOMIC DNA]</scope>
</reference>
<feature type="chain" id="PRO_5043270665" evidence="2">
    <location>
        <begin position="18"/>
        <end position="836"/>
    </location>
</feature>
<evidence type="ECO:0000256" key="2">
    <source>
        <dbReference type="SAM" id="SignalP"/>
    </source>
</evidence>
<dbReference type="InterPro" id="IPR029052">
    <property type="entry name" value="Metallo-depent_PP-like"/>
</dbReference>
<evidence type="ECO:0000256" key="1">
    <source>
        <dbReference type="SAM" id="MobiDB-lite"/>
    </source>
</evidence>
<sequence>MKLIFALLVSYSPLVHGYRPESILSVAHVLSEDRTGAGEEADEEAKNAKAVGNDGDKGEDQQAEGPHDTNLPGKPAPEGVEPPKDCYWHRKAMKNWKVTFEPVDAIQKRIEDVVRVQSDKTDPEDDWASLVKIDGDLIQMYLGVEVSFNETEKECPKLDEKDIRLSNTINCEEPGGEHIEGQAKFEEGMRIFRLKTSNATVVLKRVEGNNDSAVIGDWTFLTGDFSIVKTEDGKLELEQKMWNKSVSYRGVVTQESGSDDFQVEMKVVDAECAKFKVGKCPDLCQDNGTSCKADETKGHNVRLKIHKDKPNEMTRIMDNATEFVAKRSFVPVDADKDAFVCVKVNESWVAIRGMSYKQLHYKSMLQKVKDAKNSQGLKVFADKGFGKKVLQENHIMLDGIMSEKAHQPPWKKSIQATVEWKKAMVCPAKFPICYNDGDCVSEDCKNGCDWSKSPTVDSKEDLEYNYIAGADTYGTACDMDSEELGKKSSAPGLSFLAVLVAVDRVDYILNVWKPNGLATTSTGEASQRRAGNQDILILGGNFDKFEGGPQPGWHYLAAWDQTIGYTWGAPGSKWRWFQPALYYKTRAIYEQTDPDHHEKGFMVDYFFVDTNMFDAFDPEKDRTLWLFVEDELENHLIQCVRFVGGDVRDFGEVKDARAHKQKEMGTLLIRQMVVHLHLEEAVQLAGRQWGMDFWQPISKKYGIDMMITGHTHHQDFWPQWGRNPLGGTAVIVSGGGGGITSEGLPNEHGWDDEYGFMKLELHKEQIIVRMVSHGKQLRREERVYPILPSYKLPDMKKSQQFMPTIEAGDAEALSLLQKPSSVADSSREQQAVGPCL</sequence>